<dbReference type="AlphaFoldDB" id="A0AAV8VBA3"/>
<accession>A0AAV8VBA3</accession>
<comment type="caution">
    <text evidence="1">The sequence shown here is derived from an EMBL/GenBank/DDBJ whole genome shotgun (WGS) entry which is preliminary data.</text>
</comment>
<keyword evidence="2" id="KW-1185">Reference proteome</keyword>
<evidence type="ECO:0000313" key="1">
    <source>
        <dbReference type="EMBL" id="KAJ8911473.1"/>
    </source>
</evidence>
<name>A0AAV8VBA3_9CUCU</name>
<evidence type="ECO:0000313" key="2">
    <source>
        <dbReference type="Proteomes" id="UP001159042"/>
    </source>
</evidence>
<reference evidence="1 2" key="1">
    <citation type="journal article" date="2023" name="Insect Mol. Biol.">
        <title>Genome sequencing provides insights into the evolution of gene families encoding plant cell wall-degrading enzymes in longhorned beetles.</title>
        <authorList>
            <person name="Shin N.R."/>
            <person name="Okamura Y."/>
            <person name="Kirsch R."/>
            <person name="Pauchet Y."/>
        </authorList>
    </citation>
    <scope>NUCLEOTIDE SEQUENCE [LARGE SCALE GENOMIC DNA]</scope>
    <source>
        <strain evidence="1">EAD_L_NR</strain>
    </source>
</reference>
<proteinExistence type="predicted"/>
<sequence length="75" mass="8498">FSTSIFGWSFNCVQGTFRKWMKTNSSANDFVDGGMLLFESKNTGDYHEDMNANVSEEIFFTNVESYSSRICNCPG</sequence>
<organism evidence="1 2">
    <name type="scientific">Exocentrus adspersus</name>
    <dbReference type="NCBI Taxonomy" id="1586481"/>
    <lineage>
        <taxon>Eukaryota</taxon>
        <taxon>Metazoa</taxon>
        <taxon>Ecdysozoa</taxon>
        <taxon>Arthropoda</taxon>
        <taxon>Hexapoda</taxon>
        <taxon>Insecta</taxon>
        <taxon>Pterygota</taxon>
        <taxon>Neoptera</taxon>
        <taxon>Endopterygota</taxon>
        <taxon>Coleoptera</taxon>
        <taxon>Polyphaga</taxon>
        <taxon>Cucujiformia</taxon>
        <taxon>Chrysomeloidea</taxon>
        <taxon>Cerambycidae</taxon>
        <taxon>Lamiinae</taxon>
        <taxon>Acanthocinini</taxon>
        <taxon>Exocentrus</taxon>
    </lineage>
</organism>
<protein>
    <submittedName>
        <fullName evidence="1">Uncharacterized protein</fullName>
    </submittedName>
</protein>
<feature type="non-terminal residue" evidence="1">
    <location>
        <position position="1"/>
    </location>
</feature>
<dbReference type="EMBL" id="JANEYG010000187">
    <property type="protein sequence ID" value="KAJ8911473.1"/>
    <property type="molecule type" value="Genomic_DNA"/>
</dbReference>
<gene>
    <name evidence="1" type="ORF">NQ315_015240</name>
</gene>
<dbReference type="Proteomes" id="UP001159042">
    <property type="component" value="Unassembled WGS sequence"/>
</dbReference>